<comment type="caution">
    <text evidence="2">The sequence shown here is derived from an EMBL/GenBank/DDBJ whole genome shotgun (WGS) entry which is preliminary data.</text>
</comment>
<dbReference type="Proteomes" id="UP001193035">
    <property type="component" value="Unassembled WGS sequence"/>
</dbReference>
<sequence length="99" mass="11091">MMRPLLHGDVSSAARVLLGVPPAERDLLCRRMITEAEIADRHVAATGRLHPDFGNGSLMSAARRRALADEPGFDDPHYCSCFELVLRHLIRFHVSRTRS</sequence>
<organism evidence="2 3">
    <name type="scientific">Ruegeria sediminis</name>
    <dbReference type="NCBI Taxonomy" id="2583820"/>
    <lineage>
        <taxon>Bacteria</taxon>
        <taxon>Pseudomonadati</taxon>
        <taxon>Pseudomonadota</taxon>
        <taxon>Alphaproteobacteria</taxon>
        <taxon>Rhodobacterales</taxon>
        <taxon>Roseobacteraceae</taxon>
        <taxon>Ruegeria</taxon>
    </lineage>
</organism>
<protein>
    <recommendedName>
        <fullName evidence="1">DUF7742 domain-containing protein</fullName>
    </recommendedName>
</protein>
<accession>A0ABY2WVE9</accession>
<dbReference type="Pfam" id="PF24891">
    <property type="entry name" value="DUF7742"/>
    <property type="match status" value="1"/>
</dbReference>
<dbReference type="EMBL" id="VCPD01000005">
    <property type="protein sequence ID" value="TMV06582.1"/>
    <property type="molecule type" value="Genomic_DNA"/>
</dbReference>
<evidence type="ECO:0000259" key="1">
    <source>
        <dbReference type="Pfam" id="PF24891"/>
    </source>
</evidence>
<reference evidence="2 3" key="1">
    <citation type="submission" date="2019-05" db="EMBL/GenBank/DDBJ databases">
        <title>Ruegeria sp. nov., isolated from tidal flat.</title>
        <authorList>
            <person name="Kim W."/>
        </authorList>
    </citation>
    <scope>NUCLEOTIDE SEQUENCE [LARGE SCALE GENOMIC DNA]</scope>
    <source>
        <strain evidence="2 3">CAU 1488</strain>
    </source>
</reference>
<dbReference type="InterPro" id="IPR056644">
    <property type="entry name" value="DUF7742"/>
</dbReference>
<name>A0ABY2WVE9_9RHOB</name>
<keyword evidence="3" id="KW-1185">Reference proteome</keyword>
<evidence type="ECO:0000313" key="3">
    <source>
        <dbReference type="Proteomes" id="UP001193035"/>
    </source>
</evidence>
<gene>
    <name evidence="2" type="ORF">FGK63_14775</name>
</gene>
<proteinExistence type="predicted"/>
<feature type="domain" description="DUF7742" evidence="1">
    <location>
        <begin position="3"/>
        <end position="89"/>
    </location>
</feature>
<evidence type="ECO:0000313" key="2">
    <source>
        <dbReference type="EMBL" id="TMV06582.1"/>
    </source>
</evidence>